<name>A0A0G4F7L1_9ALVE</name>
<gene>
    <name evidence="1" type="ORF">Cvel_15571</name>
</gene>
<dbReference type="VEuPathDB" id="CryptoDB:Cvel_15571"/>
<reference evidence="1" key="1">
    <citation type="submission" date="2014-11" db="EMBL/GenBank/DDBJ databases">
        <authorList>
            <person name="Otto D Thomas"/>
            <person name="Naeem Raeece"/>
        </authorList>
    </citation>
    <scope>NUCLEOTIDE SEQUENCE</scope>
</reference>
<accession>A0A0G4F7L1</accession>
<sequence>MAGIKAAQIAMVDAGREERARVFAASTRVTEAFQYRKQRRTENREGSEREALNMALGGRVEISGEAAAKVEIWAIPVFTEGH</sequence>
<dbReference type="EMBL" id="CDMZ01000174">
    <property type="protein sequence ID" value="CEM08407.1"/>
    <property type="molecule type" value="Genomic_DNA"/>
</dbReference>
<dbReference type="AlphaFoldDB" id="A0A0G4F7L1"/>
<organism evidence="1">
    <name type="scientific">Chromera velia CCMP2878</name>
    <dbReference type="NCBI Taxonomy" id="1169474"/>
    <lineage>
        <taxon>Eukaryota</taxon>
        <taxon>Sar</taxon>
        <taxon>Alveolata</taxon>
        <taxon>Colpodellida</taxon>
        <taxon>Chromeraceae</taxon>
        <taxon>Chromera</taxon>
    </lineage>
</organism>
<evidence type="ECO:0000313" key="1">
    <source>
        <dbReference type="EMBL" id="CEM08407.1"/>
    </source>
</evidence>
<proteinExistence type="predicted"/>
<protein>
    <submittedName>
        <fullName evidence="1">Uncharacterized protein</fullName>
    </submittedName>
</protein>